<keyword evidence="10" id="KW-1185">Reference proteome</keyword>
<evidence type="ECO:0000256" key="6">
    <source>
        <dbReference type="ARBA" id="ARBA00022989"/>
    </source>
</evidence>
<feature type="transmembrane region" description="Helical" evidence="8">
    <location>
        <begin position="12"/>
        <end position="33"/>
    </location>
</feature>
<evidence type="ECO:0000256" key="7">
    <source>
        <dbReference type="ARBA" id="ARBA00023136"/>
    </source>
</evidence>
<dbReference type="Pfam" id="PF02652">
    <property type="entry name" value="Lactate_perm"/>
    <property type="match status" value="1"/>
</dbReference>
<evidence type="ECO:0000256" key="3">
    <source>
        <dbReference type="ARBA" id="ARBA00022448"/>
    </source>
</evidence>
<comment type="caution">
    <text evidence="9">The sequence shown here is derived from an EMBL/GenBank/DDBJ whole genome shotgun (WGS) entry which is preliminary data.</text>
</comment>
<dbReference type="Proteomes" id="UP000184290">
    <property type="component" value="Unassembled WGS sequence"/>
</dbReference>
<comment type="similarity">
    <text evidence="2 8">Belongs to the lactate permease family.</text>
</comment>
<feature type="transmembrane region" description="Helical" evidence="8">
    <location>
        <begin position="167"/>
        <end position="185"/>
    </location>
</feature>
<feature type="transmembrane region" description="Helical" evidence="8">
    <location>
        <begin position="65"/>
        <end position="89"/>
    </location>
</feature>
<feature type="transmembrane region" description="Helical" evidence="8">
    <location>
        <begin position="140"/>
        <end position="160"/>
    </location>
</feature>
<keyword evidence="6 8" id="KW-1133">Transmembrane helix</keyword>
<dbReference type="PANTHER" id="PTHR30003">
    <property type="entry name" value="L-LACTATE PERMEASE"/>
    <property type="match status" value="1"/>
</dbReference>
<keyword evidence="5 8" id="KW-0812">Transmembrane</keyword>
<keyword evidence="7 8" id="KW-0472">Membrane</keyword>
<dbReference type="NCBIfam" id="TIGR00795">
    <property type="entry name" value="lctP"/>
    <property type="match status" value="1"/>
</dbReference>
<dbReference type="EMBL" id="FQZC01000002">
    <property type="protein sequence ID" value="SHJ02796.1"/>
    <property type="molecule type" value="Genomic_DNA"/>
</dbReference>
<dbReference type="PANTHER" id="PTHR30003:SF0">
    <property type="entry name" value="GLYCOLATE PERMEASE GLCA-RELATED"/>
    <property type="match status" value="1"/>
</dbReference>
<evidence type="ECO:0000256" key="4">
    <source>
        <dbReference type="ARBA" id="ARBA00022475"/>
    </source>
</evidence>
<evidence type="ECO:0000256" key="1">
    <source>
        <dbReference type="ARBA" id="ARBA00004651"/>
    </source>
</evidence>
<evidence type="ECO:0000313" key="10">
    <source>
        <dbReference type="Proteomes" id="UP000184290"/>
    </source>
</evidence>
<feature type="transmembrane region" description="Helical" evidence="8">
    <location>
        <begin position="376"/>
        <end position="397"/>
    </location>
</feature>
<feature type="transmembrane region" description="Helical" evidence="8">
    <location>
        <begin position="409"/>
        <end position="429"/>
    </location>
</feature>
<keyword evidence="4" id="KW-1003">Cell membrane</keyword>
<reference evidence="9 10" key="1">
    <citation type="submission" date="2016-11" db="EMBL/GenBank/DDBJ databases">
        <authorList>
            <person name="Varghese N."/>
            <person name="Submissions S."/>
        </authorList>
    </citation>
    <scope>NUCLEOTIDE SEQUENCE [LARGE SCALE GENOMIC DNA]</scope>
    <source>
        <strain evidence="9 10">DSM 21988</strain>
    </source>
</reference>
<feature type="transmembrane region" description="Helical" evidence="8">
    <location>
        <begin position="197"/>
        <end position="215"/>
    </location>
</feature>
<feature type="transmembrane region" description="Helical" evidence="8">
    <location>
        <begin position="246"/>
        <end position="265"/>
    </location>
</feature>
<feature type="transmembrane region" description="Helical" evidence="8">
    <location>
        <begin position="311"/>
        <end position="331"/>
    </location>
</feature>
<comment type="function">
    <text evidence="8">Uptake of L-lactate across the membrane. Can also transport D-lactate and glycolate.</text>
</comment>
<feature type="transmembrane region" description="Helical" evidence="8">
    <location>
        <begin position="531"/>
        <end position="553"/>
    </location>
</feature>
<keyword evidence="3 8" id="KW-0813">Transport</keyword>
<evidence type="ECO:0000256" key="5">
    <source>
        <dbReference type="ARBA" id="ARBA00022692"/>
    </source>
</evidence>
<gene>
    <name evidence="9" type="ORF">SAMN02745911_1445</name>
</gene>
<comment type="subcellular location">
    <subcellularLocation>
        <location evidence="8">Cell inner membrane</location>
        <topology evidence="8">Multi-pass membrane protein</topology>
    </subcellularLocation>
    <subcellularLocation>
        <location evidence="1">Cell membrane</location>
        <topology evidence="1">Multi-pass membrane protein</topology>
    </subcellularLocation>
</comment>
<evidence type="ECO:0000256" key="8">
    <source>
        <dbReference type="RuleBase" id="RU365092"/>
    </source>
</evidence>
<name>A0ABY1IDS6_9HYPH</name>
<protein>
    <recommendedName>
        <fullName evidence="8">L-lactate permease</fullName>
    </recommendedName>
</protein>
<sequence>MIWDQNYDPFGSLPISFILAAIPVVVMLVGLGVFHLRAHIAAGCGLIAALAISILAFGMPAEKAALAAGFGAAYGLMPIGWIVLNIIFLHRLTVENGSSVVLQNSIASVSDDRRLQLLLIAFSFGAFFEGAAGFGTPVAVTAALLIGLGFSPLAASGLSLIANTAPVAFGALGTPVIALSAVTGLDLLELSAMIGRQLPFFSLLVPFWLIWAFAGWRGMMEIWPAILVCGVSFAVPQYLVSNFHGPWLVDIVAAICSMVALVLFLRVWKPKRIWTSTALLGHAKAEEDARVAAGIGPEAAIDTTKSYDRPAVLRAWMPWAVLTVFVFLWGIPSVKAALDGMHIVKVPFEGLHNTIQKVPPVVAAPVIEPAIFNLNYLSMTGTGILLAAIVGGFAMGFSPARLVGIYFQTIWRVRFSLLTIAIMLALGYLTRYSGLDATMGLAFAHTGVFYPLFGTMLGWLGVALTGSDTASNVLFGGLQRITAEQLGLNPVLMASANSSGGVMGKMIDAQSIVVASTATGWKNGEGPILRYVFMHSIVLAVLVGLLVTLQAYVPPFTALVPDVIIEAAPAH</sequence>
<keyword evidence="8" id="KW-0997">Cell inner membrane</keyword>
<evidence type="ECO:0000313" key="9">
    <source>
        <dbReference type="EMBL" id="SHJ02796.1"/>
    </source>
</evidence>
<evidence type="ECO:0000256" key="2">
    <source>
        <dbReference type="ARBA" id="ARBA00010100"/>
    </source>
</evidence>
<dbReference type="InterPro" id="IPR003804">
    <property type="entry name" value="Lactate_perm"/>
</dbReference>
<feature type="transmembrane region" description="Helical" evidence="8">
    <location>
        <begin position="40"/>
        <end position="59"/>
    </location>
</feature>
<organism evidence="9 10">
    <name type="scientific">Aureimonas altamirensis DSM 21988</name>
    <dbReference type="NCBI Taxonomy" id="1121026"/>
    <lineage>
        <taxon>Bacteria</taxon>
        <taxon>Pseudomonadati</taxon>
        <taxon>Pseudomonadota</taxon>
        <taxon>Alphaproteobacteria</taxon>
        <taxon>Hyphomicrobiales</taxon>
        <taxon>Aurantimonadaceae</taxon>
        <taxon>Aureimonas</taxon>
    </lineage>
</organism>
<proteinExistence type="inferred from homology"/>
<feature type="transmembrane region" description="Helical" evidence="8">
    <location>
        <begin position="222"/>
        <end position="240"/>
    </location>
</feature>
<feature type="transmembrane region" description="Helical" evidence="8">
    <location>
        <begin position="115"/>
        <end position="134"/>
    </location>
</feature>
<accession>A0ABY1IDS6</accession>
<feature type="transmembrane region" description="Helical" evidence="8">
    <location>
        <begin position="441"/>
        <end position="464"/>
    </location>
</feature>
<dbReference type="RefSeq" id="WP_060605520.1">
    <property type="nucleotide sequence ID" value="NZ_FQZC01000002.1"/>
</dbReference>